<feature type="region of interest" description="Disordered" evidence="1">
    <location>
        <begin position="1"/>
        <end position="62"/>
    </location>
</feature>
<feature type="transmembrane region" description="Helical" evidence="2">
    <location>
        <begin position="199"/>
        <end position="223"/>
    </location>
</feature>
<keyword evidence="2" id="KW-0472">Membrane</keyword>
<keyword evidence="2" id="KW-0812">Transmembrane</keyword>
<dbReference type="AlphaFoldDB" id="A0A8J5QG09"/>
<accession>A0A8J5QG09</accession>
<dbReference type="RefSeq" id="XP_049260886.1">
    <property type="nucleotide sequence ID" value="XM_049409871.1"/>
</dbReference>
<feature type="transmembrane region" description="Helical" evidence="2">
    <location>
        <begin position="164"/>
        <end position="187"/>
    </location>
</feature>
<evidence type="ECO:0000256" key="1">
    <source>
        <dbReference type="SAM" id="MobiDB-lite"/>
    </source>
</evidence>
<organism evidence="3 4">
    <name type="scientific">[Candida] subhashii</name>
    <dbReference type="NCBI Taxonomy" id="561895"/>
    <lineage>
        <taxon>Eukaryota</taxon>
        <taxon>Fungi</taxon>
        <taxon>Dikarya</taxon>
        <taxon>Ascomycota</taxon>
        <taxon>Saccharomycotina</taxon>
        <taxon>Pichiomycetes</taxon>
        <taxon>Debaryomycetaceae</taxon>
        <taxon>Spathaspora</taxon>
    </lineage>
</organism>
<proteinExistence type="predicted"/>
<dbReference type="Proteomes" id="UP000694255">
    <property type="component" value="Unassembled WGS sequence"/>
</dbReference>
<evidence type="ECO:0000313" key="3">
    <source>
        <dbReference type="EMBL" id="KAG7660653.1"/>
    </source>
</evidence>
<name>A0A8J5QG09_9ASCO</name>
<dbReference type="GeneID" id="73472570"/>
<dbReference type="GO" id="GO:0031267">
    <property type="term" value="F:small GTPase binding"/>
    <property type="evidence" value="ECO:0007669"/>
    <property type="project" value="InterPro"/>
</dbReference>
<sequence length="305" mass="34150">MSQPYTKVPADNEEDLLSTDFIQPDSPFNDTNAYNKSRPSAPPITPTGAVPAGPAGSSSKNATETKSHMFQINFYRAYFDLDSDTFFQKIQKALNPFATSIGGTESTTDDDQDSPTELYGFVWITGTLIFLMFVSSTGANLLSQWLHGDEKKKYEYSFDLLTKAFSLFYGYNLLAPGILWLVTSYFIKFPYRISLTKTISIYGYTNVLWFPITIINILIVVFISNQKHHLMLNILEWIIVLLSGLITGLSNLSKLSPVIKKNSLIIHEGDANASKRLFYGVMISLAIAHLLFTVIVKISFFGIKV</sequence>
<comment type="caution">
    <text evidence="3">The sequence shown here is derived from an EMBL/GenBank/DDBJ whole genome shotgun (WGS) entry which is preliminary data.</text>
</comment>
<evidence type="ECO:0000256" key="2">
    <source>
        <dbReference type="SAM" id="Phobius"/>
    </source>
</evidence>
<feature type="transmembrane region" description="Helical" evidence="2">
    <location>
        <begin position="230"/>
        <end position="249"/>
    </location>
</feature>
<dbReference type="EMBL" id="JAGSYN010000275">
    <property type="protein sequence ID" value="KAG7660653.1"/>
    <property type="molecule type" value="Genomic_DNA"/>
</dbReference>
<evidence type="ECO:0008006" key="5">
    <source>
        <dbReference type="Google" id="ProtNLM"/>
    </source>
</evidence>
<dbReference type="PANTHER" id="PTHR12822:SF2">
    <property type="entry name" value="PROTEIN YIPF"/>
    <property type="match status" value="1"/>
</dbReference>
<feature type="transmembrane region" description="Helical" evidence="2">
    <location>
        <begin position="121"/>
        <end position="143"/>
    </location>
</feature>
<protein>
    <recommendedName>
        <fullName evidence="5">Protein YIP</fullName>
    </recommendedName>
</protein>
<reference evidence="3 4" key="1">
    <citation type="journal article" date="2021" name="DNA Res.">
        <title>Genome analysis of Candida subhashii reveals its hybrid nature and dual mitochondrial genome conformations.</title>
        <authorList>
            <person name="Mixao V."/>
            <person name="Hegedusova E."/>
            <person name="Saus E."/>
            <person name="Pryszcz L.P."/>
            <person name="Cillingova A."/>
            <person name="Nosek J."/>
            <person name="Gabaldon T."/>
        </authorList>
    </citation>
    <scope>NUCLEOTIDE SEQUENCE [LARGE SCALE GENOMIC DNA]</scope>
    <source>
        <strain evidence="3 4">CBS 10753</strain>
    </source>
</reference>
<gene>
    <name evidence="3" type="ORF">J8A68_005770</name>
</gene>
<dbReference type="PANTHER" id="PTHR12822">
    <property type="entry name" value="PROTEIN YIPF"/>
    <property type="match status" value="1"/>
</dbReference>
<dbReference type="InterPro" id="IPR039765">
    <property type="entry name" value="Yip5/YIPF1/YIPF2"/>
</dbReference>
<dbReference type="GO" id="GO:0016192">
    <property type="term" value="P:vesicle-mediated transport"/>
    <property type="evidence" value="ECO:0007669"/>
    <property type="project" value="InterPro"/>
</dbReference>
<evidence type="ECO:0000313" key="4">
    <source>
        <dbReference type="Proteomes" id="UP000694255"/>
    </source>
</evidence>
<feature type="compositionally biased region" description="Polar residues" evidence="1">
    <location>
        <begin position="26"/>
        <end position="38"/>
    </location>
</feature>
<keyword evidence="2" id="KW-1133">Transmembrane helix</keyword>
<keyword evidence="4" id="KW-1185">Reference proteome</keyword>
<feature type="transmembrane region" description="Helical" evidence="2">
    <location>
        <begin position="277"/>
        <end position="303"/>
    </location>
</feature>
<dbReference type="GO" id="GO:0005794">
    <property type="term" value="C:Golgi apparatus"/>
    <property type="evidence" value="ECO:0007669"/>
    <property type="project" value="InterPro"/>
</dbReference>
<dbReference type="OrthoDB" id="10256463at2759"/>